<dbReference type="PROSITE" id="PS51163">
    <property type="entry name" value="YRDC"/>
    <property type="match status" value="1"/>
</dbReference>
<name>A0A395H568_9EURO</name>
<evidence type="ECO:0000256" key="1">
    <source>
        <dbReference type="ARBA" id="ARBA00004496"/>
    </source>
</evidence>
<gene>
    <name evidence="9" type="ORF">BO80DRAFT_423299</name>
</gene>
<dbReference type="Pfam" id="PF01300">
    <property type="entry name" value="Sua5_yciO_yrdC"/>
    <property type="match status" value="1"/>
</dbReference>
<dbReference type="EMBL" id="KZ824429">
    <property type="protein sequence ID" value="RAL02826.1"/>
    <property type="molecule type" value="Genomic_DNA"/>
</dbReference>
<dbReference type="VEuPathDB" id="FungiDB:BO80DRAFT_423299"/>
<keyword evidence="10" id="KW-1185">Reference proteome</keyword>
<dbReference type="Gene3D" id="3.90.870.10">
    <property type="entry name" value="DHBP synthase"/>
    <property type="match status" value="1"/>
</dbReference>
<reference evidence="9 10" key="1">
    <citation type="submission" date="2018-02" db="EMBL/GenBank/DDBJ databases">
        <title>The genomes of Aspergillus section Nigri reveals drivers in fungal speciation.</title>
        <authorList>
            <consortium name="DOE Joint Genome Institute"/>
            <person name="Vesth T.C."/>
            <person name="Nybo J."/>
            <person name="Theobald S."/>
            <person name="Brandl J."/>
            <person name="Frisvad J.C."/>
            <person name="Nielsen K.F."/>
            <person name="Lyhne E.K."/>
            <person name="Kogle M.E."/>
            <person name="Kuo A."/>
            <person name="Riley R."/>
            <person name="Clum A."/>
            <person name="Nolan M."/>
            <person name="Lipzen A."/>
            <person name="Salamov A."/>
            <person name="Henrissat B."/>
            <person name="Wiebenga A."/>
            <person name="De vries R.P."/>
            <person name="Grigoriev I.V."/>
            <person name="Mortensen U.H."/>
            <person name="Andersen M.R."/>
            <person name="Baker S.E."/>
        </authorList>
    </citation>
    <scope>NUCLEOTIDE SEQUENCE [LARGE SCALE GENOMIC DNA]</scope>
    <source>
        <strain evidence="9 10">CBS 121593</strain>
    </source>
</reference>
<evidence type="ECO:0000256" key="2">
    <source>
        <dbReference type="ARBA" id="ARBA00007663"/>
    </source>
</evidence>
<keyword evidence="5" id="KW-0963">Cytoplasm</keyword>
<accession>A0A395H568</accession>
<dbReference type="EC" id="2.7.7.87" evidence="3"/>
<dbReference type="STRING" id="1448316.A0A395H568"/>
<dbReference type="OrthoDB" id="4664297at2759"/>
<dbReference type="GO" id="GO:0005737">
    <property type="term" value="C:cytoplasm"/>
    <property type="evidence" value="ECO:0007669"/>
    <property type="project" value="UniProtKB-SubCell"/>
</dbReference>
<dbReference type="GO" id="GO:0006450">
    <property type="term" value="P:regulation of translational fidelity"/>
    <property type="evidence" value="ECO:0007669"/>
    <property type="project" value="TreeGrafter"/>
</dbReference>
<dbReference type="GeneID" id="37223882"/>
<comment type="similarity">
    <text evidence="2">Belongs to the SUA5 family.</text>
</comment>
<evidence type="ECO:0000256" key="5">
    <source>
        <dbReference type="ARBA" id="ARBA00022490"/>
    </source>
</evidence>
<dbReference type="RefSeq" id="XP_025577153.1">
    <property type="nucleotide sequence ID" value="XM_025719017.1"/>
</dbReference>
<dbReference type="InterPro" id="IPR050156">
    <property type="entry name" value="TC-AMP_synthase_SUA5"/>
</dbReference>
<dbReference type="AlphaFoldDB" id="A0A395H568"/>
<evidence type="ECO:0000256" key="4">
    <source>
        <dbReference type="ARBA" id="ARBA00015492"/>
    </source>
</evidence>
<organism evidence="9 10">
    <name type="scientific">Aspergillus ibericus CBS 121593</name>
    <dbReference type="NCBI Taxonomy" id="1448316"/>
    <lineage>
        <taxon>Eukaryota</taxon>
        <taxon>Fungi</taxon>
        <taxon>Dikarya</taxon>
        <taxon>Ascomycota</taxon>
        <taxon>Pezizomycotina</taxon>
        <taxon>Eurotiomycetes</taxon>
        <taxon>Eurotiomycetidae</taxon>
        <taxon>Eurotiales</taxon>
        <taxon>Aspergillaceae</taxon>
        <taxon>Aspergillus</taxon>
        <taxon>Aspergillus subgen. Circumdati</taxon>
    </lineage>
</organism>
<keyword evidence="6" id="KW-0808">Transferase</keyword>
<dbReference type="GO" id="GO:0061710">
    <property type="term" value="F:L-threonylcarbamoyladenylate synthase"/>
    <property type="evidence" value="ECO:0007669"/>
    <property type="project" value="UniProtKB-EC"/>
</dbReference>
<dbReference type="PANTHER" id="PTHR17490">
    <property type="entry name" value="SUA5"/>
    <property type="match status" value="1"/>
</dbReference>
<feature type="domain" description="YrdC-like" evidence="8">
    <location>
        <begin position="19"/>
        <end position="217"/>
    </location>
</feature>
<proteinExistence type="inferred from homology"/>
<evidence type="ECO:0000256" key="6">
    <source>
        <dbReference type="ARBA" id="ARBA00022679"/>
    </source>
</evidence>
<dbReference type="GO" id="GO:0003725">
    <property type="term" value="F:double-stranded RNA binding"/>
    <property type="evidence" value="ECO:0007669"/>
    <property type="project" value="InterPro"/>
</dbReference>
<dbReference type="InterPro" id="IPR006070">
    <property type="entry name" value="Sua5-like_dom"/>
</dbReference>
<evidence type="ECO:0000259" key="8">
    <source>
        <dbReference type="PROSITE" id="PS51163"/>
    </source>
</evidence>
<dbReference type="SUPFAM" id="SSF55821">
    <property type="entry name" value="YrdC/RibB"/>
    <property type="match status" value="1"/>
</dbReference>
<dbReference type="GO" id="GO:0000049">
    <property type="term" value="F:tRNA binding"/>
    <property type="evidence" value="ECO:0007669"/>
    <property type="project" value="TreeGrafter"/>
</dbReference>
<evidence type="ECO:0000256" key="7">
    <source>
        <dbReference type="ARBA" id="ARBA00048366"/>
    </source>
</evidence>
<evidence type="ECO:0000256" key="3">
    <source>
        <dbReference type="ARBA" id="ARBA00012584"/>
    </source>
</evidence>
<comment type="catalytic activity">
    <reaction evidence="7">
        <text>L-threonine + hydrogencarbonate + ATP = L-threonylcarbamoyladenylate + diphosphate + H2O</text>
        <dbReference type="Rhea" id="RHEA:36407"/>
        <dbReference type="ChEBI" id="CHEBI:15377"/>
        <dbReference type="ChEBI" id="CHEBI:17544"/>
        <dbReference type="ChEBI" id="CHEBI:30616"/>
        <dbReference type="ChEBI" id="CHEBI:33019"/>
        <dbReference type="ChEBI" id="CHEBI:57926"/>
        <dbReference type="ChEBI" id="CHEBI:73682"/>
        <dbReference type="EC" id="2.7.7.87"/>
    </reaction>
</comment>
<evidence type="ECO:0000313" key="10">
    <source>
        <dbReference type="Proteomes" id="UP000249402"/>
    </source>
</evidence>
<dbReference type="InterPro" id="IPR017945">
    <property type="entry name" value="DHBP_synth_RibB-like_a/b_dom"/>
</dbReference>
<dbReference type="PANTHER" id="PTHR17490:SF10">
    <property type="entry name" value="THREONYLCARBAMOYL-AMP SYNTHASE"/>
    <property type="match status" value="1"/>
</dbReference>
<evidence type="ECO:0000313" key="9">
    <source>
        <dbReference type="EMBL" id="RAL02826.1"/>
    </source>
</evidence>
<protein>
    <recommendedName>
        <fullName evidence="4">Threonylcarbamoyl-AMP synthase</fullName>
        <ecNumber evidence="3">2.7.7.87</ecNumber>
    </recommendedName>
</protein>
<dbReference type="Proteomes" id="UP000249402">
    <property type="component" value="Unassembled WGS sequence"/>
</dbReference>
<sequence length="241" mass="27051">MSSFEAKIIPLPGHLPNTTSDAQRVFQVLQAGGIVIGPTEVGYGLLASSVEAIEKAFAAKQRRPGHVQGLIGSYELHHELHVLEPDRFEMTRVLTEDFDMGLGIVAPYDPDHPILAKFTPHTLSNAVKDGKIAMFVGGGSLLREICRLNYEAGQVMVGSSANLTGRGQKFRVEDIEDEIKEVADLIVDYGLQRYHVYGRPSIVIDFEEMKVLRMGSCYELFRERMRRFWEVELPEDPVYKT</sequence>
<comment type="subcellular location">
    <subcellularLocation>
        <location evidence="1">Cytoplasm</location>
    </subcellularLocation>
</comment>